<sequence length="122" mass="13576">MPTESDSDFDWGVGFDVATIPADMLPVRPTEPVPPLPGAPNNEQTAYAAQLAEYQRLLREYEGQVAALLSDDTHWTFTVRPCDSREDADLAYVEMLSAHATNPLVRNVSLCRTPTIVWERVS</sequence>
<keyword evidence="2" id="KW-1185">Reference proteome</keyword>
<protein>
    <submittedName>
        <fullName evidence="1">Uncharacterized protein</fullName>
    </submittedName>
</protein>
<dbReference type="KEGG" id="vg:60320788"/>
<evidence type="ECO:0000313" key="1">
    <source>
        <dbReference type="EMBL" id="AXN53305.1"/>
    </source>
</evidence>
<dbReference type="EMBL" id="MH632120">
    <property type="protein sequence ID" value="AXN53305.1"/>
    <property type="molecule type" value="Genomic_DNA"/>
</dbReference>
<accession>A0A346FC80</accession>
<evidence type="ECO:0000313" key="2">
    <source>
        <dbReference type="Proteomes" id="UP000259812"/>
    </source>
</evidence>
<dbReference type="GeneID" id="60320788"/>
<reference evidence="2" key="1">
    <citation type="submission" date="2018-07" db="EMBL/GenBank/DDBJ databases">
        <authorList>
            <person name="Quirk P.G."/>
            <person name="Krulwich T.A."/>
        </authorList>
    </citation>
    <scope>NUCLEOTIDE SEQUENCE [LARGE SCALE GENOMIC DNA]</scope>
</reference>
<dbReference type="Proteomes" id="UP000259812">
    <property type="component" value="Genome"/>
</dbReference>
<proteinExistence type="predicted"/>
<dbReference type="RefSeq" id="YP_009949384.1">
    <property type="nucleotide sequence ID" value="NC_051580.1"/>
</dbReference>
<gene>
    <name evidence="1" type="primary">33</name>
    <name evidence="1" type="ORF">PBI_THONKO_33</name>
</gene>
<name>A0A346FC80_9CAUD</name>
<organism evidence="1 2">
    <name type="scientific">Mycobacterium phage Thonko</name>
    <dbReference type="NCBI Taxonomy" id="2282910"/>
    <lineage>
        <taxon>Viruses</taxon>
        <taxon>Duplodnaviria</taxon>
        <taxon>Heunggongvirae</taxon>
        <taxon>Uroviricota</taxon>
        <taxon>Caudoviricetes</taxon>
        <taxon>Bclasvirinae</taxon>
        <taxon>Thonkovirus</taxon>
        <taxon>Thonkovirus thonko</taxon>
    </lineage>
</organism>